<protein>
    <submittedName>
        <fullName evidence="3">Uncharacterized protein</fullName>
    </submittedName>
</protein>
<sequence>MSSIHDTLALPTSVIWRFSHWLGFFPDHLADPLLRPPPPGPTSSPQQHTSRPLSDYFDTFHSYPHFIGDDKDPAASEAEIKAKVETGEGREVTAKGGNCKGQRQSNCCQAKAAQREAINLEKAKPEYKKEVEMYQARSVEGRCDQACRGGVEEVITVSIIRCKEEAAAQTAR</sequence>
<evidence type="ECO:0000313" key="3">
    <source>
        <dbReference type="EMBL" id="KAF7349799.1"/>
    </source>
</evidence>
<keyword evidence="4" id="KW-1185">Reference proteome</keyword>
<reference evidence="3" key="1">
    <citation type="submission" date="2020-05" db="EMBL/GenBank/DDBJ databases">
        <title>Mycena genomes resolve the evolution of fungal bioluminescence.</title>
        <authorList>
            <person name="Tsai I.J."/>
        </authorList>
    </citation>
    <scope>NUCLEOTIDE SEQUENCE</scope>
    <source>
        <strain evidence="3">CCC161011</strain>
    </source>
</reference>
<feature type="region of interest" description="Disordered" evidence="2">
    <location>
        <begin position="33"/>
        <end position="54"/>
    </location>
</feature>
<dbReference type="AlphaFoldDB" id="A0A8H6XZU7"/>
<accession>A0A8H6XZU7</accession>
<gene>
    <name evidence="3" type="ORF">MVEN_01280000</name>
</gene>
<comment type="caution">
    <text evidence="3">The sequence shown here is derived from an EMBL/GenBank/DDBJ whole genome shotgun (WGS) entry which is preliminary data.</text>
</comment>
<evidence type="ECO:0000256" key="1">
    <source>
        <dbReference type="SAM" id="Coils"/>
    </source>
</evidence>
<evidence type="ECO:0000256" key="2">
    <source>
        <dbReference type="SAM" id="MobiDB-lite"/>
    </source>
</evidence>
<dbReference type="Proteomes" id="UP000620124">
    <property type="component" value="Unassembled WGS sequence"/>
</dbReference>
<proteinExistence type="predicted"/>
<evidence type="ECO:0000313" key="4">
    <source>
        <dbReference type="Proteomes" id="UP000620124"/>
    </source>
</evidence>
<dbReference type="EMBL" id="JACAZI010000010">
    <property type="protein sequence ID" value="KAF7349799.1"/>
    <property type="molecule type" value="Genomic_DNA"/>
</dbReference>
<organism evidence="3 4">
    <name type="scientific">Mycena venus</name>
    <dbReference type="NCBI Taxonomy" id="2733690"/>
    <lineage>
        <taxon>Eukaryota</taxon>
        <taxon>Fungi</taxon>
        <taxon>Dikarya</taxon>
        <taxon>Basidiomycota</taxon>
        <taxon>Agaricomycotina</taxon>
        <taxon>Agaricomycetes</taxon>
        <taxon>Agaricomycetidae</taxon>
        <taxon>Agaricales</taxon>
        <taxon>Marasmiineae</taxon>
        <taxon>Mycenaceae</taxon>
        <taxon>Mycena</taxon>
    </lineage>
</organism>
<keyword evidence="1" id="KW-0175">Coiled coil</keyword>
<name>A0A8H6XZU7_9AGAR</name>
<feature type="coiled-coil region" evidence="1">
    <location>
        <begin position="110"/>
        <end position="137"/>
    </location>
</feature>